<proteinExistence type="predicted"/>
<gene>
    <name evidence="6" type="ORF">LJ755_11305</name>
    <name evidence="7" type="ORF">MUK71_03400</name>
</gene>
<dbReference type="GO" id="GO:0051539">
    <property type="term" value="F:4 iron, 4 sulfur cluster binding"/>
    <property type="evidence" value="ECO:0007669"/>
    <property type="project" value="UniProtKB-KW"/>
</dbReference>
<dbReference type="Proteomes" id="UP000829758">
    <property type="component" value="Chromosome"/>
</dbReference>
<keyword evidence="2" id="KW-0479">Metal-binding</keyword>
<evidence type="ECO:0000313" key="7">
    <source>
        <dbReference type="EMBL" id="UON92702.1"/>
    </source>
</evidence>
<evidence type="ECO:0000256" key="2">
    <source>
        <dbReference type="ARBA" id="ARBA00022723"/>
    </source>
</evidence>
<dbReference type="SUPFAM" id="SSF51905">
    <property type="entry name" value="FAD/NAD(P)-binding domain"/>
    <property type="match status" value="1"/>
</dbReference>
<evidence type="ECO:0000256" key="4">
    <source>
        <dbReference type="ARBA" id="ARBA00023004"/>
    </source>
</evidence>
<dbReference type="Gene3D" id="3.50.50.60">
    <property type="entry name" value="FAD/NAD(P)-binding domain"/>
    <property type="match status" value="1"/>
</dbReference>
<dbReference type="RefSeq" id="WP_227929150.1">
    <property type="nucleotide sequence ID" value="NZ_CP094984.1"/>
</dbReference>
<evidence type="ECO:0000256" key="5">
    <source>
        <dbReference type="ARBA" id="ARBA00023014"/>
    </source>
</evidence>
<dbReference type="AlphaFoldDB" id="A0A9X1M9M6"/>
<dbReference type="PRINTS" id="PR00469">
    <property type="entry name" value="PNDRDTASEII"/>
</dbReference>
<dbReference type="InterPro" id="IPR036188">
    <property type="entry name" value="FAD/NAD-bd_sf"/>
</dbReference>
<dbReference type="InterPro" id="IPR039650">
    <property type="entry name" value="HdrA-like"/>
</dbReference>
<dbReference type="GO" id="GO:0016491">
    <property type="term" value="F:oxidoreductase activity"/>
    <property type="evidence" value="ECO:0007669"/>
    <property type="project" value="UniProtKB-KW"/>
</dbReference>
<dbReference type="Proteomes" id="UP001155145">
    <property type="component" value="Unassembled WGS sequence"/>
</dbReference>
<evidence type="ECO:0000256" key="3">
    <source>
        <dbReference type="ARBA" id="ARBA00023002"/>
    </source>
</evidence>
<evidence type="ECO:0000256" key="1">
    <source>
        <dbReference type="ARBA" id="ARBA00022485"/>
    </source>
</evidence>
<sequence length="419" mass="44252">MTSISARTSYDVVVVGGGAAGVAAAVSAARTGASVCLVERYGFLGGAATNSSVLAYCGFFDQTREQVVRGIGQDFLDELERQELLTLETSPATGNTIVVLDMETTKTVLDELVRDAGVDVLFHSTLVAADTDNERISAVHIAHRGGTLRLSASAFVDCSGDGALLEAAGAEFQLSPVERRQASTLVMRVGGVGEDADLSTEAMDTAFAAYGQATGEVLTRSNGTCVRMPRSRELMLLLADAYVDVLDVHQLSRAELDGRARARHYLNALKAGMPGWSGAYLASTGPQIGIREARRMLGRESVSADDVLSARRRPEDGIARCGWPMEDHSTPGATEYSGIRDRKWYDIPYGAVTSANITNLWGAGRLTSSDSRSFASLRVMGTSFATGHAAGLAASLHSSAGSVDLPKLRGLLQDQGALL</sequence>
<protein>
    <submittedName>
        <fullName evidence="6">FAD-dependent oxidoreductase</fullName>
    </submittedName>
</protein>
<dbReference type="EMBL" id="CP094984">
    <property type="protein sequence ID" value="UON92702.1"/>
    <property type="molecule type" value="Genomic_DNA"/>
</dbReference>
<organism evidence="6 9">
    <name type="scientific">Arthrobacter zhangbolii</name>
    <dbReference type="NCBI Taxonomy" id="2886936"/>
    <lineage>
        <taxon>Bacteria</taxon>
        <taxon>Bacillati</taxon>
        <taxon>Actinomycetota</taxon>
        <taxon>Actinomycetes</taxon>
        <taxon>Micrococcales</taxon>
        <taxon>Micrococcaceae</taxon>
        <taxon>Arthrobacter</taxon>
    </lineage>
</organism>
<dbReference type="EMBL" id="JAJFZT010000007">
    <property type="protein sequence ID" value="MCC3273315.1"/>
    <property type="molecule type" value="Genomic_DNA"/>
</dbReference>
<keyword evidence="1" id="KW-0004">4Fe-4S</keyword>
<evidence type="ECO:0000313" key="6">
    <source>
        <dbReference type="EMBL" id="MCC3273315.1"/>
    </source>
</evidence>
<accession>A0A9X1M9M6</accession>
<dbReference type="GO" id="GO:0046872">
    <property type="term" value="F:metal ion binding"/>
    <property type="evidence" value="ECO:0007669"/>
    <property type="project" value="UniProtKB-KW"/>
</dbReference>
<dbReference type="PANTHER" id="PTHR43498:SF1">
    <property type="entry name" value="COB--COM HETERODISULFIDE REDUCTASE IRON-SULFUR SUBUNIT A"/>
    <property type="match status" value="1"/>
</dbReference>
<evidence type="ECO:0000313" key="9">
    <source>
        <dbReference type="Proteomes" id="UP001155145"/>
    </source>
</evidence>
<keyword evidence="5" id="KW-0411">Iron-sulfur</keyword>
<keyword evidence="4" id="KW-0408">Iron</keyword>
<dbReference type="PANTHER" id="PTHR43498">
    <property type="entry name" value="FERREDOXIN:COB-COM HETERODISULFIDE REDUCTASE SUBUNIT A"/>
    <property type="match status" value="1"/>
</dbReference>
<keyword evidence="8" id="KW-1185">Reference proteome</keyword>
<reference evidence="6" key="1">
    <citation type="submission" date="2021-10" db="EMBL/GenBank/DDBJ databases">
        <title>Novel species in genus Arthrobacter.</title>
        <authorList>
            <person name="Liu Y."/>
        </authorList>
    </citation>
    <scope>NUCLEOTIDE SEQUENCE</scope>
    <source>
        <strain evidence="8">zg-Y462</strain>
        <strain evidence="6">Zg-Y462</strain>
    </source>
</reference>
<name>A0A9X1M9M6_9MICC</name>
<keyword evidence="3" id="KW-0560">Oxidoreductase</keyword>
<evidence type="ECO:0000313" key="8">
    <source>
        <dbReference type="Proteomes" id="UP000829758"/>
    </source>
</evidence>
<dbReference type="Pfam" id="PF12831">
    <property type="entry name" value="FAD_oxidored"/>
    <property type="match status" value="1"/>
</dbReference>